<accession>X1D9Y8</accession>
<evidence type="ECO:0000313" key="1">
    <source>
        <dbReference type="EMBL" id="GAH05100.1"/>
    </source>
</evidence>
<sequence>MGNVVVITGMSGVKPKRVLEKFNVFLGNQGKQPISVVDFEELLIEEALNDPICSATSEFRKSPDEGEEPIIAVTSLPYPMLNRRNPHLFQNKETSVKKSLPAL</sequence>
<protein>
    <submittedName>
        <fullName evidence="1">Uncharacterized protein</fullName>
    </submittedName>
</protein>
<reference evidence="1" key="1">
    <citation type="journal article" date="2014" name="Front. Microbiol.">
        <title>High frequency of phylogenetically diverse reductive dehalogenase-homologous genes in deep subseafloor sedimentary metagenomes.</title>
        <authorList>
            <person name="Kawai M."/>
            <person name="Futagami T."/>
            <person name="Toyoda A."/>
            <person name="Takaki Y."/>
            <person name="Nishi S."/>
            <person name="Hori S."/>
            <person name="Arai W."/>
            <person name="Tsubouchi T."/>
            <person name="Morono Y."/>
            <person name="Uchiyama I."/>
            <person name="Ito T."/>
            <person name="Fujiyama A."/>
            <person name="Inagaki F."/>
            <person name="Takami H."/>
        </authorList>
    </citation>
    <scope>NUCLEOTIDE SEQUENCE</scope>
    <source>
        <strain evidence="1">Expedition CK06-06</strain>
    </source>
</reference>
<dbReference type="AlphaFoldDB" id="X1D9Y8"/>
<name>X1D9Y8_9ZZZZ</name>
<dbReference type="EMBL" id="BART01021994">
    <property type="protein sequence ID" value="GAH05100.1"/>
    <property type="molecule type" value="Genomic_DNA"/>
</dbReference>
<gene>
    <name evidence="1" type="ORF">S01H4_40401</name>
</gene>
<comment type="caution">
    <text evidence="1">The sequence shown here is derived from an EMBL/GenBank/DDBJ whole genome shotgun (WGS) entry which is preliminary data.</text>
</comment>
<proteinExistence type="predicted"/>
<organism evidence="1">
    <name type="scientific">marine sediment metagenome</name>
    <dbReference type="NCBI Taxonomy" id="412755"/>
    <lineage>
        <taxon>unclassified sequences</taxon>
        <taxon>metagenomes</taxon>
        <taxon>ecological metagenomes</taxon>
    </lineage>
</organism>